<proteinExistence type="predicted"/>
<evidence type="ECO:0000313" key="1">
    <source>
        <dbReference type="EMBL" id="KOC70658.1"/>
    </source>
</evidence>
<dbReference type="Proteomes" id="UP000053825">
    <property type="component" value="Unassembled WGS sequence"/>
</dbReference>
<accession>A0A0L7RIM5</accession>
<gene>
    <name evidence="1" type="ORF">WH47_03674</name>
    <name evidence="2" type="ORF">WH47_03675</name>
</gene>
<reference evidence="1 3" key="1">
    <citation type="submission" date="2015-07" db="EMBL/GenBank/DDBJ databases">
        <title>The genome of Habropoda laboriosa.</title>
        <authorList>
            <person name="Pan H."/>
            <person name="Kapheim K."/>
        </authorList>
    </citation>
    <scope>NUCLEOTIDE SEQUENCE [LARGE SCALE GENOMIC DNA]</scope>
    <source>
        <strain evidence="1">0110345459</strain>
    </source>
</reference>
<protein>
    <submittedName>
        <fullName evidence="1">Uncharacterized protein</fullName>
    </submittedName>
</protein>
<evidence type="ECO:0000313" key="3">
    <source>
        <dbReference type="Proteomes" id="UP000053825"/>
    </source>
</evidence>
<dbReference type="EMBL" id="KQ414584">
    <property type="protein sequence ID" value="KOC70658.1"/>
    <property type="molecule type" value="Genomic_DNA"/>
</dbReference>
<dbReference type="EMBL" id="KQ414584">
    <property type="protein sequence ID" value="KOC70659.1"/>
    <property type="molecule type" value="Genomic_DNA"/>
</dbReference>
<name>A0A0L7RIM5_9HYME</name>
<dbReference type="AlphaFoldDB" id="A0A0L7RIM5"/>
<organism evidence="1 3">
    <name type="scientific">Habropoda laboriosa</name>
    <dbReference type="NCBI Taxonomy" id="597456"/>
    <lineage>
        <taxon>Eukaryota</taxon>
        <taxon>Metazoa</taxon>
        <taxon>Ecdysozoa</taxon>
        <taxon>Arthropoda</taxon>
        <taxon>Hexapoda</taxon>
        <taxon>Insecta</taxon>
        <taxon>Pterygota</taxon>
        <taxon>Neoptera</taxon>
        <taxon>Endopterygota</taxon>
        <taxon>Hymenoptera</taxon>
        <taxon>Apocrita</taxon>
        <taxon>Aculeata</taxon>
        <taxon>Apoidea</taxon>
        <taxon>Anthophila</taxon>
        <taxon>Apidae</taxon>
        <taxon>Habropoda</taxon>
    </lineage>
</organism>
<evidence type="ECO:0000313" key="2">
    <source>
        <dbReference type="EMBL" id="KOC70659.1"/>
    </source>
</evidence>
<sequence>MCLSSVLCFDLKLHDDNASAHSAILMKEFLNSIFEIQSSETRVLKHILKCVYQKCHDR</sequence>
<keyword evidence="3" id="KW-1185">Reference proteome</keyword>